<gene>
    <name evidence="8" type="ORF">VSA01S_25020</name>
</gene>
<dbReference type="Gene3D" id="3.40.190.10">
    <property type="entry name" value="Periplasmic binding protein-like II"/>
    <property type="match status" value="2"/>
</dbReference>
<dbReference type="FunFam" id="3.40.190.10:FF:000035">
    <property type="entry name" value="Molybdate ABC transporter substrate-binding protein"/>
    <property type="match status" value="1"/>
</dbReference>
<feature type="binding site" evidence="6">
    <location>
        <position position="190"/>
    </location>
    <ligand>
        <name>molybdate</name>
        <dbReference type="ChEBI" id="CHEBI:36264"/>
    </ligand>
</feature>
<sequence>MKKWLILAYMTLLLGSQNSVYAADIKVYAASSMTNVINDVAQEFEKKFHIKVIPVYGGSSSLARQIINGAPADIFISANSKWMEFVVQDKNISSDHMTNLATNRLVVITPSSSKLARLELSDLTQWQSALNGGRLAMGDSASVPAGIYAKQALTALKHWAALESSAAPTKNVRLALALVGRGESPLGIVYKTDAQLTDTVKIVGEFNESSHDKIVYPAAIIEQSEQAMLFFDYLRSFQAKRILNQYGFQ</sequence>
<evidence type="ECO:0000256" key="1">
    <source>
        <dbReference type="ARBA" id="ARBA00009175"/>
    </source>
</evidence>
<evidence type="ECO:0000256" key="2">
    <source>
        <dbReference type="ARBA" id="ARBA00022505"/>
    </source>
</evidence>
<feature type="binding site" evidence="6">
    <location>
        <position position="32"/>
    </location>
    <ligand>
        <name>molybdate</name>
        <dbReference type="ChEBI" id="CHEBI:36264"/>
    </ligand>
</feature>
<comment type="similarity">
    <text evidence="1">Belongs to the bacterial solute-binding protein ModA family.</text>
</comment>
<evidence type="ECO:0000256" key="7">
    <source>
        <dbReference type="SAM" id="SignalP"/>
    </source>
</evidence>
<keyword evidence="2 6" id="KW-0500">Molybdenum</keyword>
<name>A0A511QGF8_9VIBR</name>
<dbReference type="EMBL" id="BJXJ01000024">
    <property type="protein sequence ID" value="GEM76390.1"/>
    <property type="molecule type" value="Genomic_DNA"/>
</dbReference>
<dbReference type="RefSeq" id="WP_039982017.1">
    <property type="nucleotide sequence ID" value="NZ_BAOJ01000089.1"/>
</dbReference>
<dbReference type="PIRSF" id="PIRSF004846">
    <property type="entry name" value="ModA"/>
    <property type="match status" value="1"/>
</dbReference>
<evidence type="ECO:0000313" key="9">
    <source>
        <dbReference type="Proteomes" id="UP000321922"/>
    </source>
</evidence>
<dbReference type="OrthoDB" id="9785015at2"/>
<feature type="signal peptide" evidence="7">
    <location>
        <begin position="1"/>
        <end position="22"/>
    </location>
</feature>
<comment type="subunit">
    <text evidence="5">The complex is composed of two ATP-binding proteins (ModC), two transmembrane proteins (ModB) and a solute-binding protein (ModA).</text>
</comment>
<dbReference type="GO" id="GO:0046872">
    <property type="term" value="F:metal ion binding"/>
    <property type="evidence" value="ECO:0007669"/>
    <property type="project" value="UniProtKB-KW"/>
</dbReference>
<dbReference type="InterPro" id="IPR050682">
    <property type="entry name" value="ModA/WtpA"/>
</dbReference>
<dbReference type="GO" id="GO:1901359">
    <property type="term" value="F:tungstate binding"/>
    <property type="evidence" value="ECO:0007669"/>
    <property type="project" value="UniProtKB-ARBA"/>
</dbReference>
<feature type="binding site" evidence="6">
    <location>
        <position position="172"/>
    </location>
    <ligand>
        <name>molybdate</name>
        <dbReference type="ChEBI" id="CHEBI:36264"/>
    </ligand>
</feature>
<protein>
    <submittedName>
        <fullName evidence="8">Molybdate ABC transporter substrate-binding protein</fullName>
    </submittedName>
</protein>
<evidence type="ECO:0000256" key="6">
    <source>
        <dbReference type="PIRSR" id="PIRSR004846-1"/>
    </source>
</evidence>
<dbReference type="AlphaFoldDB" id="A0A511QGF8"/>
<keyword evidence="9" id="KW-1185">Reference proteome</keyword>
<dbReference type="NCBIfam" id="TIGR01256">
    <property type="entry name" value="modA"/>
    <property type="match status" value="1"/>
</dbReference>
<keyword evidence="4 7" id="KW-0732">Signal</keyword>
<dbReference type="PANTHER" id="PTHR30632:SF17">
    <property type="entry name" value="MOLYBDATE-BINDING PROTEIN MODA"/>
    <property type="match status" value="1"/>
</dbReference>
<keyword evidence="3 6" id="KW-0479">Metal-binding</keyword>
<dbReference type="Proteomes" id="UP000321922">
    <property type="component" value="Unassembled WGS sequence"/>
</dbReference>
<reference evidence="8 9" key="1">
    <citation type="submission" date="2019-07" db="EMBL/GenBank/DDBJ databases">
        <title>Whole genome shotgun sequence of Vibrio sagamiensis NBRC 104589.</title>
        <authorList>
            <person name="Hosoyama A."/>
            <person name="Uohara A."/>
            <person name="Ohji S."/>
            <person name="Ichikawa N."/>
        </authorList>
    </citation>
    <scope>NUCLEOTIDE SEQUENCE [LARGE SCALE GENOMIC DNA]</scope>
    <source>
        <strain evidence="8 9">NBRC 104589</strain>
    </source>
</reference>
<comment type="caution">
    <text evidence="8">The sequence shown here is derived from an EMBL/GenBank/DDBJ whole genome shotgun (WGS) entry which is preliminary data.</text>
</comment>
<dbReference type="GO" id="GO:0015689">
    <property type="term" value="P:molybdate ion transport"/>
    <property type="evidence" value="ECO:0007669"/>
    <property type="project" value="InterPro"/>
</dbReference>
<dbReference type="InterPro" id="IPR005950">
    <property type="entry name" value="ModA"/>
</dbReference>
<dbReference type="PANTHER" id="PTHR30632">
    <property type="entry name" value="MOLYBDATE-BINDING PERIPLASMIC PROTEIN"/>
    <property type="match status" value="1"/>
</dbReference>
<proteinExistence type="inferred from homology"/>
<evidence type="ECO:0000256" key="3">
    <source>
        <dbReference type="ARBA" id="ARBA00022723"/>
    </source>
</evidence>
<dbReference type="GO" id="GO:0030288">
    <property type="term" value="C:outer membrane-bounded periplasmic space"/>
    <property type="evidence" value="ECO:0007669"/>
    <property type="project" value="TreeGrafter"/>
</dbReference>
<accession>A0A511QGF8</accession>
<organism evidence="8 9">
    <name type="scientific">Vibrio sagamiensis NBRC 104589</name>
    <dbReference type="NCBI Taxonomy" id="1219064"/>
    <lineage>
        <taxon>Bacteria</taxon>
        <taxon>Pseudomonadati</taxon>
        <taxon>Pseudomonadota</taxon>
        <taxon>Gammaproteobacteria</taxon>
        <taxon>Vibrionales</taxon>
        <taxon>Vibrionaceae</taxon>
        <taxon>Vibrio</taxon>
    </lineage>
</organism>
<dbReference type="Pfam" id="PF13531">
    <property type="entry name" value="SBP_bac_11"/>
    <property type="match status" value="1"/>
</dbReference>
<feature type="chain" id="PRO_5022167397" evidence="7">
    <location>
        <begin position="23"/>
        <end position="249"/>
    </location>
</feature>
<dbReference type="NCBIfam" id="NF007958">
    <property type="entry name" value="PRK10677.1"/>
    <property type="match status" value="1"/>
</dbReference>
<evidence type="ECO:0000313" key="8">
    <source>
        <dbReference type="EMBL" id="GEM76390.1"/>
    </source>
</evidence>
<feature type="binding site" evidence="6">
    <location>
        <position position="145"/>
    </location>
    <ligand>
        <name>molybdate</name>
        <dbReference type="ChEBI" id="CHEBI:36264"/>
    </ligand>
</feature>
<feature type="binding site" evidence="6">
    <location>
        <position position="59"/>
    </location>
    <ligand>
        <name>molybdate</name>
        <dbReference type="ChEBI" id="CHEBI:36264"/>
    </ligand>
</feature>
<evidence type="ECO:0000256" key="4">
    <source>
        <dbReference type="ARBA" id="ARBA00022729"/>
    </source>
</evidence>
<dbReference type="GO" id="GO:0030973">
    <property type="term" value="F:molybdate ion binding"/>
    <property type="evidence" value="ECO:0007669"/>
    <property type="project" value="TreeGrafter"/>
</dbReference>
<dbReference type="SUPFAM" id="SSF53850">
    <property type="entry name" value="Periplasmic binding protein-like II"/>
    <property type="match status" value="1"/>
</dbReference>
<evidence type="ECO:0000256" key="5">
    <source>
        <dbReference type="ARBA" id="ARBA00062515"/>
    </source>
</evidence>